<keyword evidence="8 18" id="KW-0812">Transmembrane</keyword>
<keyword evidence="12 18" id="KW-1133">Transmembrane helix</keyword>
<evidence type="ECO:0000256" key="16">
    <source>
        <dbReference type="ARBA" id="ARBA00023136"/>
    </source>
</evidence>
<feature type="transmembrane region" description="Helical" evidence="18">
    <location>
        <begin position="142"/>
        <end position="161"/>
    </location>
</feature>
<keyword evidence="14 18" id="KW-0830">Ubiquinone</keyword>
<feature type="transmembrane region" description="Helical" evidence="18">
    <location>
        <begin position="306"/>
        <end position="328"/>
    </location>
</feature>
<dbReference type="EMBL" id="MZ014624">
    <property type="protein sequence ID" value="QYK19511.1"/>
    <property type="molecule type" value="Genomic_DNA"/>
</dbReference>
<dbReference type="InterPro" id="IPR050175">
    <property type="entry name" value="Complex_I_Subunit_2"/>
</dbReference>
<dbReference type="EC" id="7.1.1.2" evidence="4 18"/>
<dbReference type="PRINTS" id="PR01436">
    <property type="entry name" value="NADHDHGNASE2"/>
</dbReference>
<feature type="transmembrane region" description="Helical" evidence="18">
    <location>
        <begin position="86"/>
        <end position="107"/>
    </location>
</feature>
<evidence type="ECO:0000256" key="17">
    <source>
        <dbReference type="ARBA" id="ARBA00049551"/>
    </source>
</evidence>
<keyword evidence="10 18" id="KW-1278">Translocase</keyword>
<dbReference type="GO" id="GO:0008137">
    <property type="term" value="F:NADH dehydrogenase (ubiquinone) activity"/>
    <property type="evidence" value="ECO:0007669"/>
    <property type="project" value="UniProtKB-EC"/>
</dbReference>
<evidence type="ECO:0000256" key="5">
    <source>
        <dbReference type="ARBA" id="ARBA00021008"/>
    </source>
</evidence>
<evidence type="ECO:0000256" key="6">
    <source>
        <dbReference type="ARBA" id="ARBA00022448"/>
    </source>
</evidence>
<evidence type="ECO:0000256" key="1">
    <source>
        <dbReference type="ARBA" id="ARBA00003257"/>
    </source>
</evidence>
<evidence type="ECO:0000256" key="14">
    <source>
        <dbReference type="ARBA" id="ARBA00023075"/>
    </source>
</evidence>
<evidence type="ECO:0000256" key="9">
    <source>
        <dbReference type="ARBA" id="ARBA00022792"/>
    </source>
</evidence>
<evidence type="ECO:0000256" key="15">
    <source>
        <dbReference type="ARBA" id="ARBA00023128"/>
    </source>
</evidence>
<evidence type="ECO:0000256" key="13">
    <source>
        <dbReference type="ARBA" id="ARBA00023027"/>
    </source>
</evidence>
<keyword evidence="15 18" id="KW-0496">Mitochondrion</keyword>
<reference evidence="20" key="1">
    <citation type="journal article" name="Insects">
        <title>Three Complete Mitochondrial Genomes of Erotylidae (Coleoptera: Cucujoidea) with Higher Phylogenetic Analysis.</title>
        <authorList>
            <person name="Liu J."/>
            <person name="Wang Y."/>
            <person name="Zhang R."/>
            <person name="Shi C."/>
            <person name="Lu W."/>
            <person name="Li J."/>
            <person name="Bai M."/>
        </authorList>
    </citation>
    <scope>NUCLEOTIDE SEQUENCE</scope>
</reference>
<comment type="similarity">
    <text evidence="3 18">Belongs to the complex I subunit 2 family.</text>
</comment>
<feature type="domain" description="NADH:quinone oxidoreductase/Mrp antiporter transmembrane" evidence="19">
    <location>
        <begin position="17"/>
        <end position="279"/>
    </location>
</feature>
<keyword evidence="16 18" id="KW-0472">Membrane</keyword>
<comment type="function">
    <text evidence="18">Core subunit of the mitochondrial membrane respiratory chain NADH dehydrogenase (Complex I) which catalyzes electron transfer from NADH through the respiratory chain, using ubiquinone as an electron acceptor. Essential for the catalytic activity and assembly of complex I.</text>
</comment>
<accession>A0A8F9RSL2</accession>
<dbReference type="AlphaFoldDB" id="A0A8F9RSL2"/>
<dbReference type="Pfam" id="PF00361">
    <property type="entry name" value="Proton_antipo_M"/>
    <property type="match status" value="1"/>
</dbReference>
<evidence type="ECO:0000256" key="18">
    <source>
        <dbReference type="RuleBase" id="RU003403"/>
    </source>
</evidence>
<dbReference type="GO" id="GO:0005743">
    <property type="term" value="C:mitochondrial inner membrane"/>
    <property type="evidence" value="ECO:0007669"/>
    <property type="project" value="UniProtKB-SubCell"/>
</dbReference>
<dbReference type="PANTHER" id="PTHR46552:SF1">
    <property type="entry name" value="NADH-UBIQUINONE OXIDOREDUCTASE CHAIN 2"/>
    <property type="match status" value="1"/>
</dbReference>
<dbReference type="InterPro" id="IPR003917">
    <property type="entry name" value="NADH_UbQ_OxRdtase_chain2"/>
</dbReference>
<sequence length="331" mass="38424">MLFLNIVLFGSLLSISSYSWLSMWMGLEINLLSIIPLISKKDSIYPAESAMKYFLTQTMASIVMMFSIVLSLNIYDITTLDMTSPLIMILNSSLFIKMGAAPFHFWFPEILDGLNWLSCLIMLTWQKIAPMVILMFNIKMSLFILMIILTSTIIGSLMSLNQISLRKILAYSSINHIGWMIASMMVSNYIWIIYFLIYSIISINIVLIFNNMNIFYMKQLFKSLNKNKLIKYLLMLNFLSLGGLPPFIGFYPKWLTINFLVEKNFIFLSIILIIFTMITLFVYLRVTFYALTINVNETVMSAKFNLSFYTMMFNLISLSLLFMCPLMFNFI</sequence>
<geneLocation type="mitochondrion" evidence="20"/>
<evidence type="ECO:0000256" key="2">
    <source>
        <dbReference type="ARBA" id="ARBA00004448"/>
    </source>
</evidence>
<proteinExistence type="inferred from homology"/>
<comment type="catalytic activity">
    <reaction evidence="17 18">
        <text>a ubiquinone + NADH + 5 H(+)(in) = a ubiquinol + NAD(+) + 4 H(+)(out)</text>
        <dbReference type="Rhea" id="RHEA:29091"/>
        <dbReference type="Rhea" id="RHEA-COMP:9565"/>
        <dbReference type="Rhea" id="RHEA-COMP:9566"/>
        <dbReference type="ChEBI" id="CHEBI:15378"/>
        <dbReference type="ChEBI" id="CHEBI:16389"/>
        <dbReference type="ChEBI" id="CHEBI:17976"/>
        <dbReference type="ChEBI" id="CHEBI:57540"/>
        <dbReference type="ChEBI" id="CHEBI:57945"/>
        <dbReference type="EC" id="7.1.1.2"/>
    </reaction>
</comment>
<keyword evidence="13 18" id="KW-0520">NAD</keyword>
<gene>
    <name evidence="20" type="primary">nad2</name>
</gene>
<evidence type="ECO:0000256" key="3">
    <source>
        <dbReference type="ARBA" id="ARBA00007012"/>
    </source>
</evidence>
<comment type="subcellular location">
    <subcellularLocation>
        <location evidence="2 18">Mitochondrion inner membrane</location>
        <topology evidence="2 18">Multi-pass membrane protein</topology>
    </subcellularLocation>
</comment>
<feature type="transmembrane region" description="Helical" evidence="18">
    <location>
        <begin position="264"/>
        <end position="286"/>
    </location>
</feature>
<keyword evidence="9 18" id="KW-0999">Mitochondrion inner membrane</keyword>
<feature type="transmembrane region" description="Helical" evidence="18">
    <location>
        <begin position="229"/>
        <end position="252"/>
    </location>
</feature>
<keyword evidence="11 18" id="KW-0249">Electron transport</keyword>
<keyword evidence="6" id="KW-0813">Transport</keyword>
<feature type="transmembrane region" description="Helical" evidence="18">
    <location>
        <begin position="6"/>
        <end position="32"/>
    </location>
</feature>
<comment type="function">
    <text evidence="1">Core subunit of the mitochondrial membrane respiratory chain NADH dehydrogenase (Complex I) that is believed to belong to the minimal assembly required for catalysis. Complex I functions in the transfer of electrons from NADH to the respiratory chain. The immediate electron acceptor for the enzyme is believed to be ubiquinone.</text>
</comment>
<evidence type="ECO:0000256" key="12">
    <source>
        <dbReference type="ARBA" id="ARBA00022989"/>
    </source>
</evidence>
<feature type="transmembrane region" description="Helical" evidence="18">
    <location>
        <begin position="191"/>
        <end position="209"/>
    </location>
</feature>
<evidence type="ECO:0000256" key="10">
    <source>
        <dbReference type="ARBA" id="ARBA00022967"/>
    </source>
</evidence>
<feature type="transmembrane region" description="Helical" evidence="18">
    <location>
        <begin position="114"/>
        <end position="136"/>
    </location>
</feature>
<evidence type="ECO:0000256" key="8">
    <source>
        <dbReference type="ARBA" id="ARBA00022692"/>
    </source>
</evidence>
<protein>
    <recommendedName>
        <fullName evidence="5 18">NADH-ubiquinone oxidoreductase chain 2</fullName>
        <ecNumber evidence="4 18">7.1.1.2</ecNumber>
    </recommendedName>
</protein>
<name>A0A8F9RSL2_9CUCU</name>
<dbReference type="GO" id="GO:0006120">
    <property type="term" value="P:mitochondrial electron transport, NADH to ubiquinone"/>
    <property type="evidence" value="ECO:0007669"/>
    <property type="project" value="InterPro"/>
</dbReference>
<feature type="transmembrane region" description="Helical" evidence="18">
    <location>
        <begin position="53"/>
        <end position="74"/>
    </location>
</feature>
<evidence type="ECO:0000313" key="20">
    <source>
        <dbReference type="EMBL" id="QYK19511.1"/>
    </source>
</evidence>
<evidence type="ECO:0000259" key="19">
    <source>
        <dbReference type="Pfam" id="PF00361"/>
    </source>
</evidence>
<dbReference type="PANTHER" id="PTHR46552">
    <property type="entry name" value="NADH-UBIQUINONE OXIDOREDUCTASE CHAIN 2"/>
    <property type="match status" value="1"/>
</dbReference>
<dbReference type="InterPro" id="IPR001750">
    <property type="entry name" value="ND/Mrp_TM"/>
</dbReference>
<keyword evidence="7 18" id="KW-0679">Respiratory chain</keyword>
<evidence type="ECO:0000256" key="7">
    <source>
        <dbReference type="ARBA" id="ARBA00022660"/>
    </source>
</evidence>
<evidence type="ECO:0000256" key="11">
    <source>
        <dbReference type="ARBA" id="ARBA00022982"/>
    </source>
</evidence>
<evidence type="ECO:0000256" key="4">
    <source>
        <dbReference type="ARBA" id="ARBA00012944"/>
    </source>
</evidence>
<organism evidence="20">
    <name type="scientific">Neotriplax arisana</name>
    <dbReference type="NCBI Taxonomy" id="2866210"/>
    <lineage>
        <taxon>Eukaryota</taxon>
        <taxon>Metazoa</taxon>
        <taxon>Ecdysozoa</taxon>
        <taxon>Arthropoda</taxon>
        <taxon>Hexapoda</taxon>
        <taxon>Insecta</taxon>
        <taxon>Pterygota</taxon>
        <taxon>Neoptera</taxon>
        <taxon>Endopterygota</taxon>
        <taxon>Coleoptera</taxon>
        <taxon>Polyphaga</taxon>
        <taxon>Cucujiformia</taxon>
        <taxon>Erotylidae</taxon>
        <taxon>Erotylinae</taxon>
        <taxon>Neotriplax</taxon>
    </lineage>
</organism>